<dbReference type="GO" id="GO:0016491">
    <property type="term" value="F:oxidoreductase activity"/>
    <property type="evidence" value="ECO:0007669"/>
    <property type="project" value="UniProtKB-KW"/>
</dbReference>
<evidence type="ECO:0000259" key="6">
    <source>
        <dbReference type="Pfam" id="PF00881"/>
    </source>
</evidence>
<sequence>MDGSQLIRARRSIRRYKPGVQIPREEIQLMLEAAMMAPSARNSRPWEFVVVESPAVKQQLMEAHPYCGMLATASLAVVVCGRPDRQEGWESQFWPQDCGAAIENLLLQALELGYGSCWCGCYPALERVEKLQKILGVSSLPVAIVAVGVPDEHPDARGYFDPQLVKYL</sequence>
<evidence type="ECO:0000256" key="4">
    <source>
        <dbReference type="ARBA" id="ARBA00022643"/>
    </source>
</evidence>
<comment type="cofactor">
    <cofactor evidence="1">
        <name>FMN</name>
        <dbReference type="ChEBI" id="CHEBI:58210"/>
    </cofactor>
</comment>
<accession>A0A9D2B6L4</accession>
<dbReference type="EMBL" id="DXES01000033">
    <property type="protein sequence ID" value="HIX64931.1"/>
    <property type="molecule type" value="Genomic_DNA"/>
</dbReference>
<dbReference type="InterPro" id="IPR000415">
    <property type="entry name" value="Nitroreductase-like"/>
</dbReference>
<feature type="domain" description="Nitroreductase" evidence="6">
    <location>
        <begin position="69"/>
        <end position="148"/>
    </location>
</feature>
<dbReference type="SUPFAM" id="SSF55469">
    <property type="entry name" value="FMN-dependent nitroreductase-like"/>
    <property type="match status" value="1"/>
</dbReference>
<comment type="similarity">
    <text evidence="2">Belongs to the nitroreductase family.</text>
</comment>
<dbReference type="Gene3D" id="3.40.109.10">
    <property type="entry name" value="NADH Oxidase"/>
    <property type="match status" value="1"/>
</dbReference>
<proteinExistence type="inferred from homology"/>
<dbReference type="PANTHER" id="PTHR43673:SF2">
    <property type="entry name" value="NITROREDUCTASE"/>
    <property type="match status" value="1"/>
</dbReference>
<protein>
    <submittedName>
        <fullName evidence="7">Nitroreductase family protein</fullName>
    </submittedName>
</protein>
<keyword evidence="4" id="KW-0288">FMN</keyword>
<evidence type="ECO:0000256" key="5">
    <source>
        <dbReference type="ARBA" id="ARBA00023002"/>
    </source>
</evidence>
<dbReference type="CDD" id="cd02150">
    <property type="entry name" value="nitroreductase"/>
    <property type="match status" value="1"/>
</dbReference>
<gene>
    <name evidence="7" type="ORF">H9736_01640</name>
</gene>
<comment type="caution">
    <text evidence="7">The sequence shown here is derived from an EMBL/GenBank/DDBJ whole genome shotgun (WGS) entry which is preliminary data.</text>
</comment>
<dbReference type="AlphaFoldDB" id="A0A9D2B6L4"/>
<evidence type="ECO:0000256" key="3">
    <source>
        <dbReference type="ARBA" id="ARBA00022630"/>
    </source>
</evidence>
<evidence type="ECO:0000256" key="2">
    <source>
        <dbReference type="ARBA" id="ARBA00007118"/>
    </source>
</evidence>
<keyword evidence="5" id="KW-0560">Oxidoreductase</keyword>
<evidence type="ECO:0000313" key="8">
    <source>
        <dbReference type="Proteomes" id="UP000886800"/>
    </source>
</evidence>
<feature type="domain" description="Nitroreductase" evidence="6">
    <location>
        <begin position="7"/>
        <end position="62"/>
    </location>
</feature>
<organism evidence="7 8">
    <name type="scientific">Candidatus Anaerotruncus excrementipullorum</name>
    <dbReference type="NCBI Taxonomy" id="2838465"/>
    <lineage>
        <taxon>Bacteria</taxon>
        <taxon>Bacillati</taxon>
        <taxon>Bacillota</taxon>
        <taxon>Clostridia</taxon>
        <taxon>Eubacteriales</taxon>
        <taxon>Oscillospiraceae</taxon>
        <taxon>Anaerotruncus</taxon>
    </lineage>
</organism>
<name>A0A9D2B6L4_9FIRM</name>
<dbReference type="Proteomes" id="UP000886800">
    <property type="component" value="Unassembled WGS sequence"/>
</dbReference>
<dbReference type="Pfam" id="PF00881">
    <property type="entry name" value="Nitroreductase"/>
    <property type="match status" value="2"/>
</dbReference>
<evidence type="ECO:0000256" key="1">
    <source>
        <dbReference type="ARBA" id="ARBA00001917"/>
    </source>
</evidence>
<reference evidence="7" key="1">
    <citation type="journal article" date="2021" name="PeerJ">
        <title>Extensive microbial diversity within the chicken gut microbiome revealed by metagenomics and culture.</title>
        <authorList>
            <person name="Gilroy R."/>
            <person name="Ravi A."/>
            <person name="Getino M."/>
            <person name="Pursley I."/>
            <person name="Horton D.L."/>
            <person name="Alikhan N.F."/>
            <person name="Baker D."/>
            <person name="Gharbi K."/>
            <person name="Hall N."/>
            <person name="Watson M."/>
            <person name="Adriaenssens E.M."/>
            <person name="Foster-Nyarko E."/>
            <person name="Jarju S."/>
            <person name="Secka A."/>
            <person name="Antonio M."/>
            <person name="Oren A."/>
            <person name="Chaudhuri R.R."/>
            <person name="La Ragione R."/>
            <person name="Hildebrand F."/>
            <person name="Pallen M.J."/>
        </authorList>
    </citation>
    <scope>NUCLEOTIDE SEQUENCE</scope>
    <source>
        <strain evidence="7">CHK188-5543</strain>
    </source>
</reference>
<evidence type="ECO:0000313" key="7">
    <source>
        <dbReference type="EMBL" id="HIX64931.1"/>
    </source>
</evidence>
<keyword evidence="3" id="KW-0285">Flavoprotein</keyword>
<reference evidence="7" key="2">
    <citation type="submission" date="2021-04" db="EMBL/GenBank/DDBJ databases">
        <authorList>
            <person name="Gilroy R."/>
        </authorList>
    </citation>
    <scope>NUCLEOTIDE SEQUENCE</scope>
    <source>
        <strain evidence="7">CHK188-5543</strain>
    </source>
</reference>
<dbReference type="PANTHER" id="PTHR43673">
    <property type="entry name" value="NAD(P)H NITROREDUCTASE YDGI-RELATED"/>
    <property type="match status" value="1"/>
</dbReference>
<dbReference type="InterPro" id="IPR029479">
    <property type="entry name" value="Nitroreductase"/>
</dbReference>